<proteinExistence type="predicted"/>
<gene>
    <name evidence="1" type="ORF">UFOPK3773_00490</name>
</gene>
<organism evidence="1">
    <name type="scientific">freshwater metagenome</name>
    <dbReference type="NCBI Taxonomy" id="449393"/>
    <lineage>
        <taxon>unclassified sequences</taxon>
        <taxon>metagenomes</taxon>
        <taxon>ecological metagenomes</taxon>
    </lineage>
</organism>
<evidence type="ECO:0000313" key="1">
    <source>
        <dbReference type="EMBL" id="CAB4935276.1"/>
    </source>
</evidence>
<accession>A0A6J7IWV2</accession>
<sequence>MNEASATGESGKAKVAWTPFQVRDLSSVSDAQSGFTVHRGESVCYRPTSSLTSLSRKLVA</sequence>
<name>A0A6J7IWV2_9ZZZZ</name>
<reference evidence="1" key="1">
    <citation type="submission" date="2020-05" db="EMBL/GenBank/DDBJ databases">
        <authorList>
            <person name="Chiriac C."/>
            <person name="Salcher M."/>
            <person name="Ghai R."/>
            <person name="Kavagutti S V."/>
        </authorList>
    </citation>
    <scope>NUCLEOTIDE SEQUENCE</scope>
</reference>
<dbReference type="AlphaFoldDB" id="A0A6J7IWV2"/>
<dbReference type="EMBL" id="CAFBNF010000034">
    <property type="protein sequence ID" value="CAB4935276.1"/>
    <property type="molecule type" value="Genomic_DNA"/>
</dbReference>
<protein>
    <submittedName>
        <fullName evidence="1">Unannotated protein</fullName>
    </submittedName>
</protein>